<feature type="compositionally biased region" description="Low complexity" evidence="1">
    <location>
        <begin position="172"/>
        <end position="186"/>
    </location>
</feature>
<feature type="region of interest" description="Disordered" evidence="1">
    <location>
        <begin position="163"/>
        <end position="203"/>
    </location>
</feature>
<gene>
    <name evidence="3" type="ORF">GCM10025869_30620</name>
</gene>
<dbReference type="InterPro" id="IPR019051">
    <property type="entry name" value="Trp_biosyn_TM_oprn/chp"/>
</dbReference>
<evidence type="ECO:0008006" key="5">
    <source>
        <dbReference type="Google" id="ProtNLM"/>
    </source>
</evidence>
<evidence type="ECO:0000256" key="2">
    <source>
        <dbReference type="SAM" id="Phobius"/>
    </source>
</evidence>
<sequence>MTPARVRGLLLAITALLAALVFLAWSQPWFSLELTASSGDPVSLDVRGDVAASALAPLALAVLAIVAALALAGPVFRVVFGVLESLLGACVIAVTAVSLGDPAAASAHAVTDVTGVSGADSVRELISSVAVSVWPTVAIVVGALIVLAGALVAVTAPRWPTSGRRYSRSRGVPADAVEAEAAPDPVSEWDALSDGDDPTAGAR</sequence>
<feature type="transmembrane region" description="Helical" evidence="2">
    <location>
        <begin position="50"/>
        <end position="71"/>
    </location>
</feature>
<evidence type="ECO:0000313" key="4">
    <source>
        <dbReference type="Proteomes" id="UP001157069"/>
    </source>
</evidence>
<keyword evidence="2" id="KW-0472">Membrane</keyword>
<keyword evidence="4" id="KW-1185">Reference proteome</keyword>
<protein>
    <recommendedName>
        <fullName evidence="5">Peptidase</fullName>
    </recommendedName>
</protein>
<keyword evidence="2" id="KW-1133">Transmembrane helix</keyword>
<evidence type="ECO:0000313" key="3">
    <source>
        <dbReference type="EMBL" id="GMA92533.1"/>
    </source>
</evidence>
<name>A0ABQ6JW63_9MICO</name>
<dbReference type="RefSeq" id="WP_284301286.1">
    <property type="nucleotide sequence ID" value="NZ_BSVA01000001.1"/>
</dbReference>
<dbReference type="EMBL" id="BSVA01000001">
    <property type="protein sequence ID" value="GMA92533.1"/>
    <property type="molecule type" value="Genomic_DNA"/>
</dbReference>
<proteinExistence type="predicted"/>
<reference evidence="4" key="1">
    <citation type="journal article" date="2019" name="Int. J. Syst. Evol. Microbiol.">
        <title>The Global Catalogue of Microorganisms (GCM) 10K type strain sequencing project: providing services to taxonomists for standard genome sequencing and annotation.</title>
        <authorList>
            <consortium name="The Broad Institute Genomics Platform"/>
            <consortium name="The Broad Institute Genome Sequencing Center for Infectious Disease"/>
            <person name="Wu L."/>
            <person name="Ma J."/>
        </authorList>
    </citation>
    <scope>NUCLEOTIDE SEQUENCE [LARGE SCALE GENOMIC DNA]</scope>
    <source>
        <strain evidence="4">NBRC 108755</strain>
    </source>
</reference>
<dbReference type="Pfam" id="PF09534">
    <property type="entry name" value="Trp_oprn_chp"/>
    <property type="match status" value="1"/>
</dbReference>
<comment type="caution">
    <text evidence="3">The sequence shown here is derived from an EMBL/GenBank/DDBJ whole genome shotgun (WGS) entry which is preliminary data.</text>
</comment>
<dbReference type="Proteomes" id="UP001157069">
    <property type="component" value="Unassembled WGS sequence"/>
</dbReference>
<feature type="transmembrane region" description="Helical" evidence="2">
    <location>
        <begin position="78"/>
        <end position="99"/>
    </location>
</feature>
<accession>A0ABQ6JW63</accession>
<organism evidence="3 4">
    <name type="scientific">Homoserinibacter gongjuensis</name>
    <dbReference type="NCBI Taxonomy" id="1162968"/>
    <lineage>
        <taxon>Bacteria</taxon>
        <taxon>Bacillati</taxon>
        <taxon>Actinomycetota</taxon>
        <taxon>Actinomycetes</taxon>
        <taxon>Micrococcales</taxon>
        <taxon>Microbacteriaceae</taxon>
        <taxon>Homoserinibacter</taxon>
    </lineage>
</organism>
<keyword evidence="2" id="KW-0812">Transmembrane</keyword>
<feature type="transmembrane region" description="Helical" evidence="2">
    <location>
        <begin position="133"/>
        <end position="156"/>
    </location>
</feature>
<evidence type="ECO:0000256" key="1">
    <source>
        <dbReference type="SAM" id="MobiDB-lite"/>
    </source>
</evidence>